<accession>C3XWG3</accession>
<protein>
    <submittedName>
        <fullName evidence="1">Uncharacterized protein</fullName>
    </submittedName>
</protein>
<organism>
    <name type="scientific">Branchiostoma floridae</name>
    <name type="common">Florida lancelet</name>
    <name type="synonym">Amphioxus</name>
    <dbReference type="NCBI Taxonomy" id="7739"/>
    <lineage>
        <taxon>Eukaryota</taxon>
        <taxon>Metazoa</taxon>
        <taxon>Chordata</taxon>
        <taxon>Cephalochordata</taxon>
        <taxon>Leptocardii</taxon>
        <taxon>Amphioxiformes</taxon>
        <taxon>Branchiostomatidae</taxon>
        <taxon>Branchiostoma</taxon>
    </lineage>
</organism>
<evidence type="ECO:0000313" key="1">
    <source>
        <dbReference type="EMBL" id="EEN67697.1"/>
    </source>
</evidence>
<gene>
    <name evidence="1" type="ORF">BRAFLDRAFT_117086</name>
</gene>
<reference evidence="1" key="1">
    <citation type="journal article" date="2008" name="Nature">
        <title>The amphioxus genome and the evolution of the chordate karyotype.</title>
        <authorList>
            <consortium name="US DOE Joint Genome Institute (JGI-PGF)"/>
            <person name="Putnam N.H."/>
            <person name="Butts T."/>
            <person name="Ferrier D.E.K."/>
            <person name="Furlong R.F."/>
            <person name="Hellsten U."/>
            <person name="Kawashima T."/>
            <person name="Robinson-Rechavi M."/>
            <person name="Shoguchi E."/>
            <person name="Terry A."/>
            <person name="Yu J.-K."/>
            <person name="Benito-Gutierrez E.L."/>
            <person name="Dubchak I."/>
            <person name="Garcia-Fernandez J."/>
            <person name="Gibson-Brown J.J."/>
            <person name="Grigoriev I.V."/>
            <person name="Horton A.C."/>
            <person name="de Jong P.J."/>
            <person name="Jurka J."/>
            <person name="Kapitonov V.V."/>
            <person name="Kohara Y."/>
            <person name="Kuroki Y."/>
            <person name="Lindquist E."/>
            <person name="Lucas S."/>
            <person name="Osoegawa K."/>
            <person name="Pennacchio L.A."/>
            <person name="Salamov A.A."/>
            <person name="Satou Y."/>
            <person name="Sauka-Spengler T."/>
            <person name="Schmutz J."/>
            <person name="Shin-I T."/>
            <person name="Toyoda A."/>
            <person name="Bronner-Fraser M."/>
            <person name="Fujiyama A."/>
            <person name="Holland L.Z."/>
            <person name="Holland P.W.H."/>
            <person name="Satoh N."/>
            <person name="Rokhsar D.S."/>
        </authorList>
    </citation>
    <scope>NUCLEOTIDE SEQUENCE [LARGE SCALE GENOMIC DNA]</scope>
    <source>
        <strain evidence="1">S238N-H82</strain>
        <tissue evidence="1">Testes</tissue>
    </source>
</reference>
<dbReference type="EMBL" id="GG666471">
    <property type="protein sequence ID" value="EEN67697.1"/>
    <property type="molecule type" value="Genomic_DNA"/>
</dbReference>
<proteinExistence type="predicted"/>
<dbReference type="InParanoid" id="C3XWG3"/>
<feature type="non-terminal residue" evidence="1">
    <location>
        <position position="197"/>
    </location>
</feature>
<dbReference type="AlphaFoldDB" id="C3XWG3"/>
<name>C3XWG3_BRAFL</name>
<sequence length="197" mass="22123">MIRDLERRIAISPTAEAIIGKLQKMQALQKLITRPALLPYRCRFHTSCRSQQELLKGTVDKWRGVTIDLGSPDCGLHGTYFHTSLRELDAFAGMLRKSLKQWKMEGKKDPGSRCPSYRAGLYQLPPARASGSTMQIKTTPCSPPGCPVITVKYHTLHRIKLVLQAVFSGRILKRFLLFKTGTGRHPTCGSCLEESRI</sequence>